<evidence type="ECO:0000313" key="1">
    <source>
        <dbReference type="EMBL" id="KAJ0043964.1"/>
    </source>
</evidence>
<proteinExistence type="predicted"/>
<comment type="caution">
    <text evidence="1">The sequence shown here is derived from an EMBL/GenBank/DDBJ whole genome shotgun (WGS) entry which is preliminary data.</text>
</comment>
<dbReference type="Proteomes" id="UP001163603">
    <property type="component" value="Chromosome 4"/>
</dbReference>
<keyword evidence="2" id="KW-1185">Reference proteome</keyword>
<reference evidence="2" key="1">
    <citation type="journal article" date="2023" name="G3 (Bethesda)">
        <title>Genome assembly and association tests identify interacting loci associated with vigor, precocity, and sex in interspecific pistachio rootstocks.</title>
        <authorList>
            <person name="Palmer W."/>
            <person name="Jacygrad E."/>
            <person name="Sagayaradj S."/>
            <person name="Cavanaugh K."/>
            <person name="Han R."/>
            <person name="Bertier L."/>
            <person name="Beede B."/>
            <person name="Kafkas S."/>
            <person name="Golino D."/>
            <person name="Preece J."/>
            <person name="Michelmore R."/>
        </authorList>
    </citation>
    <scope>NUCLEOTIDE SEQUENCE [LARGE SCALE GENOMIC DNA]</scope>
</reference>
<dbReference type="EMBL" id="CM047739">
    <property type="protein sequence ID" value="KAJ0043964.1"/>
    <property type="molecule type" value="Genomic_DNA"/>
</dbReference>
<name>A0ACC0Z003_9ROSI</name>
<protein>
    <submittedName>
        <fullName evidence="1">Uncharacterized protein</fullName>
    </submittedName>
</protein>
<gene>
    <name evidence="1" type="ORF">Pint_17770</name>
</gene>
<evidence type="ECO:0000313" key="2">
    <source>
        <dbReference type="Proteomes" id="UP001163603"/>
    </source>
</evidence>
<accession>A0ACC0Z003</accession>
<sequence>MVLKIKKENNKEGISSLQVNGVDLAEIAGGEVAIIHAMVLSLSYNLTFPLNLVVLQPKVLVHGHLKKQMHAYNVFIFQLRRYVPYRAQLFFCMLDKF</sequence>
<organism evidence="1 2">
    <name type="scientific">Pistacia integerrima</name>
    <dbReference type="NCBI Taxonomy" id="434235"/>
    <lineage>
        <taxon>Eukaryota</taxon>
        <taxon>Viridiplantae</taxon>
        <taxon>Streptophyta</taxon>
        <taxon>Embryophyta</taxon>
        <taxon>Tracheophyta</taxon>
        <taxon>Spermatophyta</taxon>
        <taxon>Magnoliopsida</taxon>
        <taxon>eudicotyledons</taxon>
        <taxon>Gunneridae</taxon>
        <taxon>Pentapetalae</taxon>
        <taxon>rosids</taxon>
        <taxon>malvids</taxon>
        <taxon>Sapindales</taxon>
        <taxon>Anacardiaceae</taxon>
        <taxon>Pistacia</taxon>
    </lineage>
</organism>